<dbReference type="InterPro" id="IPR054053">
    <property type="entry name" value="DUF6887"/>
</dbReference>
<keyword evidence="2" id="KW-1185">Reference proteome</keyword>
<dbReference type="RefSeq" id="WP_332866365.1">
    <property type="nucleotide sequence ID" value="NZ_JBAFSM010000036.1"/>
</dbReference>
<proteinExistence type="predicted"/>
<organism evidence="1 2">
    <name type="scientific">Pannus brasiliensis CCIBt3594</name>
    <dbReference type="NCBI Taxonomy" id="1427578"/>
    <lineage>
        <taxon>Bacteria</taxon>
        <taxon>Bacillati</taxon>
        <taxon>Cyanobacteriota</taxon>
        <taxon>Cyanophyceae</taxon>
        <taxon>Oscillatoriophycideae</taxon>
        <taxon>Chroococcales</taxon>
        <taxon>Microcystaceae</taxon>
        <taxon>Pannus</taxon>
    </lineage>
</organism>
<accession>A0AAW9R046</accession>
<sequence length="52" mass="6225">MNDINYAAMSDRELKDYFLARRDDNLAFQAYMDRRHSRSQKTAIDPDDPAWE</sequence>
<reference evidence="1 2" key="1">
    <citation type="submission" date="2024-01" db="EMBL/GenBank/DDBJ databases">
        <title>Genomic insights into the taxonomy and metabolism of the cyanobacterium Pannus brasiliensis CCIBt3594.</title>
        <authorList>
            <person name="Machado M."/>
            <person name="Botero N.B."/>
            <person name="Andreote A.P.D."/>
            <person name="Feitosa A.M.T."/>
            <person name="Popin R."/>
            <person name="Sivonen K."/>
            <person name="Fiore M.F."/>
        </authorList>
    </citation>
    <scope>NUCLEOTIDE SEQUENCE [LARGE SCALE GENOMIC DNA]</scope>
    <source>
        <strain evidence="1 2">CCIBt3594</strain>
    </source>
</reference>
<evidence type="ECO:0000313" key="1">
    <source>
        <dbReference type="EMBL" id="MEG3438884.1"/>
    </source>
</evidence>
<protein>
    <submittedName>
        <fullName evidence="1">Uncharacterized protein</fullName>
    </submittedName>
</protein>
<evidence type="ECO:0000313" key="2">
    <source>
        <dbReference type="Proteomes" id="UP001328733"/>
    </source>
</evidence>
<dbReference type="EMBL" id="JBAFSM010000036">
    <property type="protein sequence ID" value="MEG3438884.1"/>
    <property type="molecule type" value="Genomic_DNA"/>
</dbReference>
<name>A0AAW9R046_9CHRO</name>
<gene>
    <name evidence="1" type="ORF">V0288_17280</name>
</gene>
<comment type="caution">
    <text evidence="1">The sequence shown here is derived from an EMBL/GenBank/DDBJ whole genome shotgun (WGS) entry which is preliminary data.</text>
</comment>
<dbReference type="AlphaFoldDB" id="A0AAW9R046"/>
<dbReference type="Pfam" id="PF21826">
    <property type="entry name" value="DUF6887"/>
    <property type="match status" value="1"/>
</dbReference>
<dbReference type="Proteomes" id="UP001328733">
    <property type="component" value="Unassembled WGS sequence"/>
</dbReference>